<evidence type="ECO:0000313" key="4">
    <source>
        <dbReference type="Proteomes" id="UP000006727"/>
    </source>
</evidence>
<feature type="region of interest" description="Disordered" evidence="1">
    <location>
        <begin position="54"/>
        <end position="91"/>
    </location>
</feature>
<dbReference type="EnsemblPlants" id="Pp3c24_10940V3.1">
    <property type="protein sequence ID" value="Pp3c24_10940V3.1"/>
    <property type="gene ID" value="Pp3c24_10940"/>
</dbReference>
<dbReference type="PaxDb" id="3218-PP1S16_193V6.1"/>
<evidence type="ECO:0000256" key="1">
    <source>
        <dbReference type="SAM" id="MobiDB-lite"/>
    </source>
</evidence>
<organism evidence="2">
    <name type="scientific">Physcomitrium patens</name>
    <name type="common">Spreading-leaved earth moss</name>
    <name type="synonym">Physcomitrella patens</name>
    <dbReference type="NCBI Taxonomy" id="3218"/>
    <lineage>
        <taxon>Eukaryota</taxon>
        <taxon>Viridiplantae</taxon>
        <taxon>Streptophyta</taxon>
        <taxon>Embryophyta</taxon>
        <taxon>Bryophyta</taxon>
        <taxon>Bryophytina</taxon>
        <taxon>Bryopsida</taxon>
        <taxon>Funariidae</taxon>
        <taxon>Funariales</taxon>
        <taxon>Funariaceae</taxon>
        <taxon>Physcomitrium</taxon>
    </lineage>
</organism>
<reference evidence="3" key="3">
    <citation type="submission" date="2020-12" db="UniProtKB">
        <authorList>
            <consortium name="EnsemblPlants"/>
        </authorList>
    </citation>
    <scope>IDENTIFICATION</scope>
</reference>
<keyword evidence="4" id="KW-1185">Reference proteome</keyword>
<dbReference type="EMBL" id="ABEU02000024">
    <property type="protein sequence ID" value="PNR28315.1"/>
    <property type="molecule type" value="Genomic_DNA"/>
</dbReference>
<dbReference type="Gramene" id="Pp3c24_10940V3.1">
    <property type="protein sequence ID" value="Pp3c24_10940V3.1"/>
    <property type="gene ID" value="Pp3c24_10940"/>
</dbReference>
<evidence type="ECO:0000313" key="2">
    <source>
        <dbReference type="EMBL" id="PNR28315.1"/>
    </source>
</evidence>
<gene>
    <name evidence="2" type="ORF">PHYPA_028907</name>
</gene>
<accession>A0A2K1IGB3</accession>
<dbReference type="Proteomes" id="UP000006727">
    <property type="component" value="Chromosome 24"/>
</dbReference>
<proteinExistence type="predicted"/>
<feature type="region of interest" description="Disordered" evidence="1">
    <location>
        <begin position="19"/>
        <end position="38"/>
    </location>
</feature>
<dbReference type="AlphaFoldDB" id="A0A2K1IGB3"/>
<reference evidence="2 4" key="2">
    <citation type="journal article" date="2018" name="Plant J.">
        <title>The Physcomitrella patens chromosome-scale assembly reveals moss genome structure and evolution.</title>
        <authorList>
            <person name="Lang D."/>
            <person name="Ullrich K.K."/>
            <person name="Murat F."/>
            <person name="Fuchs J."/>
            <person name="Jenkins J."/>
            <person name="Haas F.B."/>
            <person name="Piednoel M."/>
            <person name="Gundlach H."/>
            <person name="Van Bel M."/>
            <person name="Meyberg R."/>
            <person name="Vives C."/>
            <person name="Morata J."/>
            <person name="Symeonidi A."/>
            <person name="Hiss M."/>
            <person name="Muchero W."/>
            <person name="Kamisugi Y."/>
            <person name="Saleh O."/>
            <person name="Blanc G."/>
            <person name="Decker E.L."/>
            <person name="van Gessel N."/>
            <person name="Grimwood J."/>
            <person name="Hayes R.D."/>
            <person name="Graham S.W."/>
            <person name="Gunter L.E."/>
            <person name="McDaniel S.F."/>
            <person name="Hoernstein S.N.W."/>
            <person name="Larsson A."/>
            <person name="Li F.W."/>
            <person name="Perroud P.F."/>
            <person name="Phillips J."/>
            <person name="Ranjan P."/>
            <person name="Rokshar D.S."/>
            <person name="Rothfels C.J."/>
            <person name="Schneider L."/>
            <person name="Shu S."/>
            <person name="Stevenson D.W."/>
            <person name="Thummler F."/>
            <person name="Tillich M."/>
            <person name="Villarreal Aguilar J.C."/>
            <person name="Widiez T."/>
            <person name="Wong G.K."/>
            <person name="Wymore A."/>
            <person name="Zhang Y."/>
            <person name="Zimmer A.D."/>
            <person name="Quatrano R.S."/>
            <person name="Mayer K.F.X."/>
            <person name="Goodstein D."/>
            <person name="Casacuberta J.M."/>
            <person name="Vandepoele K."/>
            <person name="Reski R."/>
            <person name="Cuming A.C."/>
            <person name="Tuskan G.A."/>
            <person name="Maumus F."/>
            <person name="Salse J."/>
            <person name="Schmutz J."/>
            <person name="Rensing S.A."/>
        </authorList>
    </citation>
    <scope>NUCLEOTIDE SEQUENCE [LARGE SCALE GENOMIC DNA]</scope>
    <source>
        <strain evidence="3 4">cv. Gransden 2004</strain>
    </source>
</reference>
<sequence>MCLVAQAEFFNRESEILTRERPGIKGAKKESPDDHRPLAEANNSTALALVSGAGEGIPHEETRMPGASKEGHEASLSFLPRPPPLPLTLSDNPQRLAVRHSTPPLPRSASAMAAAALLCHGADEALMHRHSVKTWATTNAVPDFG</sequence>
<name>A0A2K1IGB3_PHYPA</name>
<evidence type="ECO:0000313" key="3">
    <source>
        <dbReference type="EnsemblPlants" id="Pp3c24_10940V3.1"/>
    </source>
</evidence>
<feature type="compositionally biased region" description="Basic and acidic residues" evidence="1">
    <location>
        <begin position="57"/>
        <end position="73"/>
    </location>
</feature>
<reference evidence="2 4" key="1">
    <citation type="journal article" date="2008" name="Science">
        <title>The Physcomitrella genome reveals evolutionary insights into the conquest of land by plants.</title>
        <authorList>
            <person name="Rensing S."/>
            <person name="Lang D."/>
            <person name="Zimmer A."/>
            <person name="Terry A."/>
            <person name="Salamov A."/>
            <person name="Shapiro H."/>
            <person name="Nishiyama T."/>
            <person name="Perroud P.-F."/>
            <person name="Lindquist E."/>
            <person name="Kamisugi Y."/>
            <person name="Tanahashi T."/>
            <person name="Sakakibara K."/>
            <person name="Fujita T."/>
            <person name="Oishi K."/>
            <person name="Shin-I T."/>
            <person name="Kuroki Y."/>
            <person name="Toyoda A."/>
            <person name="Suzuki Y."/>
            <person name="Hashimoto A."/>
            <person name="Yamaguchi K."/>
            <person name="Sugano A."/>
            <person name="Kohara Y."/>
            <person name="Fujiyama A."/>
            <person name="Anterola A."/>
            <person name="Aoki S."/>
            <person name="Ashton N."/>
            <person name="Barbazuk W.B."/>
            <person name="Barker E."/>
            <person name="Bennetzen J."/>
            <person name="Bezanilla M."/>
            <person name="Blankenship R."/>
            <person name="Cho S.H."/>
            <person name="Dutcher S."/>
            <person name="Estelle M."/>
            <person name="Fawcett J.A."/>
            <person name="Gundlach H."/>
            <person name="Hanada K."/>
            <person name="Heyl A."/>
            <person name="Hicks K.A."/>
            <person name="Hugh J."/>
            <person name="Lohr M."/>
            <person name="Mayer K."/>
            <person name="Melkozernov A."/>
            <person name="Murata T."/>
            <person name="Nelson D."/>
            <person name="Pils B."/>
            <person name="Prigge M."/>
            <person name="Reiss B."/>
            <person name="Renner T."/>
            <person name="Rombauts S."/>
            <person name="Rushton P."/>
            <person name="Sanderfoot A."/>
            <person name="Schween G."/>
            <person name="Shiu S.-H."/>
            <person name="Stueber K."/>
            <person name="Theodoulou F.L."/>
            <person name="Tu H."/>
            <person name="Van de Peer Y."/>
            <person name="Verrier P.J."/>
            <person name="Waters E."/>
            <person name="Wood A."/>
            <person name="Yang L."/>
            <person name="Cove D."/>
            <person name="Cuming A."/>
            <person name="Hasebe M."/>
            <person name="Lucas S."/>
            <person name="Mishler D.B."/>
            <person name="Reski R."/>
            <person name="Grigoriev I."/>
            <person name="Quatrano R.S."/>
            <person name="Boore J.L."/>
        </authorList>
    </citation>
    <scope>NUCLEOTIDE SEQUENCE [LARGE SCALE GENOMIC DNA]</scope>
    <source>
        <strain evidence="3 4">cv. Gransden 2004</strain>
    </source>
</reference>
<protein>
    <submittedName>
        <fullName evidence="2 3">Uncharacterized protein</fullName>
    </submittedName>
</protein>
<dbReference type="InParanoid" id="A0A2K1IGB3"/>